<proteinExistence type="predicted"/>
<evidence type="ECO:0000313" key="1">
    <source>
        <dbReference type="EMBL" id="SDE04495.1"/>
    </source>
</evidence>
<dbReference type="AlphaFoldDB" id="A0A1G6ZRM8"/>
<protein>
    <submittedName>
        <fullName evidence="1">Uncharacterized protein</fullName>
    </submittedName>
</protein>
<evidence type="ECO:0000313" key="2">
    <source>
        <dbReference type="Proteomes" id="UP000198823"/>
    </source>
</evidence>
<dbReference type="Proteomes" id="UP000198823">
    <property type="component" value="Unassembled WGS sequence"/>
</dbReference>
<sequence length="145" mass="16678">MYMEPLKIQLQKYDQGEFTNPGAEQFYSGLQEWAAENPDGGIEQDFSIQVLGVTADSSMLFVAINRFGVPVKNVSFVYSLGLRSGEWIWNRVRIHLSEDQVGVIMPDRAMPFLIDLSPEQEALFDRMTERNQVGELEFFTYDRVE</sequence>
<name>A0A1G6ZRM8_9BACL</name>
<accession>A0A1G6ZRM8</accession>
<organism evidence="1 2">
    <name type="scientific">Bhargavaea beijingensis</name>
    <dbReference type="NCBI Taxonomy" id="426756"/>
    <lineage>
        <taxon>Bacteria</taxon>
        <taxon>Bacillati</taxon>
        <taxon>Bacillota</taxon>
        <taxon>Bacilli</taxon>
        <taxon>Bacillales</taxon>
        <taxon>Caryophanaceae</taxon>
        <taxon>Bhargavaea</taxon>
    </lineage>
</organism>
<dbReference type="STRING" id="426756.SAMN04488126_10310"/>
<dbReference type="EMBL" id="FNAR01000003">
    <property type="protein sequence ID" value="SDE04495.1"/>
    <property type="molecule type" value="Genomic_DNA"/>
</dbReference>
<gene>
    <name evidence="1" type="ORF">SAMN04488126_10310</name>
</gene>
<reference evidence="1 2" key="1">
    <citation type="submission" date="2016-10" db="EMBL/GenBank/DDBJ databases">
        <authorList>
            <person name="de Groot N.N."/>
        </authorList>
    </citation>
    <scope>NUCLEOTIDE SEQUENCE [LARGE SCALE GENOMIC DNA]</scope>
    <source>
        <strain evidence="1 2">CGMCC 1.6762</strain>
    </source>
</reference>